<dbReference type="EMBL" id="JAOURS010000038">
    <property type="protein sequence ID" value="MDC6641010.1"/>
    <property type="molecule type" value="Genomic_DNA"/>
</dbReference>
<dbReference type="Gene3D" id="3.40.50.11880">
    <property type="entry name" value="Plasmid SOS inhibition protein"/>
    <property type="match status" value="1"/>
</dbReference>
<dbReference type="InterPro" id="IPR009385">
    <property type="entry name" value="Plasmid_inh_PsiB"/>
</dbReference>
<reference evidence="2" key="1">
    <citation type="submission" date="2018-09" db="EMBL/GenBank/DDBJ databases">
        <authorList>
            <person name="Yuan Q."/>
            <person name="Jiang X."/>
            <person name="Jing Y."/>
            <person name="Cheng Q."/>
            <person name="Zhou D."/>
        </authorList>
    </citation>
    <scope>NUCLEOTIDE SEQUENCE</scope>
    <source>
        <strain evidence="2">150707804</strain>
        <plasmid evidence="2">p707804-1FII</plasmid>
    </source>
</reference>
<evidence type="ECO:0000313" key="2">
    <source>
        <dbReference type="EMBL" id="QBQ66659.1"/>
    </source>
</evidence>
<protein>
    <submittedName>
        <fullName evidence="1">Conjugation system SOS inhibitor PsiB</fullName>
    </submittedName>
</protein>
<dbReference type="RefSeq" id="WP_223610694.1">
    <property type="nucleotide sequence ID" value="NZ_CP060824.1"/>
</dbReference>
<dbReference type="NCBIfam" id="NF010255">
    <property type="entry name" value="PRK13701.1"/>
    <property type="match status" value="1"/>
</dbReference>
<sequence>MSTTNFSLAEMTADDFETARSAGYSFRRELTHTVMVALKLPDNWDILGEYGSEFGGLFPVQVRFAPTHGLFQMVLCSPGEASDQWLLLMMSGKGHHVVCVRQCDYFNVSELNHALSVADVRHREGYIPSDIIAFLKHEVKL</sequence>
<gene>
    <name evidence="1" type="primary">psiB</name>
    <name evidence="1" type="ORF">OEZ79_22550</name>
</gene>
<dbReference type="Proteomes" id="UP001149314">
    <property type="component" value="Unassembled WGS sequence"/>
</dbReference>
<dbReference type="Pfam" id="PF06290">
    <property type="entry name" value="PsiB"/>
    <property type="match status" value="1"/>
</dbReference>
<dbReference type="AlphaFoldDB" id="A0A482M1C7"/>
<organism evidence="2">
    <name type="scientific">Leclercia adecarboxylata</name>
    <dbReference type="NCBI Taxonomy" id="83655"/>
    <lineage>
        <taxon>Bacteria</taxon>
        <taxon>Pseudomonadati</taxon>
        <taxon>Pseudomonadota</taxon>
        <taxon>Gammaproteobacteria</taxon>
        <taxon>Enterobacterales</taxon>
        <taxon>Enterobacteriaceae</taxon>
        <taxon>Leclercia</taxon>
    </lineage>
</organism>
<reference evidence="1" key="2">
    <citation type="journal article" date="2023" name="Genes Genomics">
        <title>Genomic insights of Leclercia adecarboxylata strains linked to an outbreak in public hospitals in Mexico.</title>
        <authorList>
            <person name="Barrios-Villa E."/>
            <person name="Pacheco-Flores B."/>
            <person name="Lozano-Zarain P."/>
            <person name="Del Campo-Ortega R."/>
            <person name="de Jesus Ascencio-Montiel I."/>
            <person name="Gonzalez-Leon M."/>
            <person name="Camorlinga-Ponce M."/>
            <person name="Gaytan Cervantes F.J."/>
            <person name="Gonzalez Torres C."/>
            <person name="Aguilar E."/>
            <person name="Gonzalez Ibarra J."/>
            <person name="Torres Lopez F.J."/>
            <person name="Rosas-Vargas H."/>
            <person name="Gonzalez-Bonilla C.R."/>
            <person name="Del Carmen Rocha-Gracia R."/>
        </authorList>
    </citation>
    <scope>NUCLEOTIDE SEQUENCE</scope>
    <source>
        <strain evidence="1">Lac40</strain>
    </source>
</reference>
<evidence type="ECO:0000313" key="1">
    <source>
        <dbReference type="EMBL" id="MDC6641010.1"/>
    </source>
</evidence>
<geneLocation type="plasmid" evidence="2">
    <name>p707804-1FII</name>
</geneLocation>
<proteinExistence type="predicted"/>
<dbReference type="InterPro" id="IPR038131">
    <property type="entry name" value="PsiB-like_sf"/>
</dbReference>
<name>A0A482M1C7_9ENTR</name>
<accession>A0A482M1C7</accession>
<dbReference type="EMBL" id="MH909330">
    <property type="protein sequence ID" value="QBQ66659.1"/>
    <property type="molecule type" value="Genomic_DNA"/>
</dbReference>
<keyword evidence="2" id="KW-0614">Plasmid</keyword>